<feature type="domain" description="Glycosyl transferase family 1" evidence="2">
    <location>
        <begin position="119"/>
        <end position="283"/>
    </location>
</feature>
<dbReference type="AlphaFoldDB" id="A0A382SQF8"/>
<keyword evidence="1" id="KW-0808">Transferase</keyword>
<evidence type="ECO:0008006" key="5">
    <source>
        <dbReference type="Google" id="ProtNLM"/>
    </source>
</evidence>
<gene>
    <name evidence="4" type="ORF">METZ01_LOCUS364656</name>
</gene>
<evidence type="ECO:0000259" key="2">
    <source>
        <dbReference type="Pfam" id="PF00534"/>
    </source>
</evidence>
<evidence type="ECO:0000313" key="4">
    <source>
        <dbReference type="EMBL" id="SVD11802.1"/>
    </source>
</evidence>
<dbReference type="GO" id="GO:0009103">
    <property type="term" value="P:lipopolysaccharide biosynthetic process"/>
    <property type="evidence" value="ECO:0007669"/>
    <property type="project" value="TreeGrafter"/>
</dbReference>
<dbReference type="Pfam" id="PF13439">
    <property type="entry name" value="Glyco_transf_4"/>
    <property type="match status" value="1"/>
</dbReference>
<dbReference type="InterPro" id="IPR028098">
    <property type="entry name" value="Glyco_trans_4-like_N"/>
</dbReference>
<evidence type="ECO:0000259" key="3">
    <source>
        <dbReference type="Pfam" id="PF13439"/>
    </source>
</evidence>
<accession>A0A382SQF8</accession>
<dbReference type="Pfam" id="PF00534">
    <property type="entry name" value="Glycos_transf_1"/>
    <property type="match status" value="1"/>
</dbReference>
<evidence type="ECO:0000256" key="1">
    <source>
        <dbReference type="ARBA" id="ARBA00022679"/>
    </source>
</evidence>
<dbReference type="GO" id="GO:0016757">
    <property type="term" value="F:glycosyltransferase activity"/>
    <property type="evidence" value="ECO:0007669"/>
    <property type="project" value="InterPro"/>
</dbReference>
<dbReference type="PANTHER" id="PTHR46401:SF2">
    <property type="entry name" value="GLYCOSYLTRANSFERASE WBBK-RELATED"/>
    <property type="match status" value="1"/>
</dbReference>
<dbReference type="Gene3D" id="3.40.50.2000">
    <property type="entry name" value="Glycogen Phosphorylase B"/>
    <property type="match status" value="2"/>
</dbReference>
<dbReference type="EMBL" id="UINC01130625">
    <property type="protein sequence ID" value="SVD11802.1"/>
    <property type="molecule type" value="Genomic_DNA"/>
</dbReference>
<name>A0A382SQF8_9ZZZZ</name>
<dbReference type="CDD" id="cd03801">
    <property type="entry name" value="GT4_PimA-like"/>
    <property type="match status" value="1"/>
</dbReference>
<dbReference type="PANTHER" id="PTHR46401">
    <property type="entry name" value="GLYCOSYLTRANSFERASE WBBK-RELATED"/>
    <property type="match status" value="1"/>
</dbReference>
<feature type="domain" description="Glycosyltransferase subfamily 4-like N-terminal" evidence="3">
    <location>
        <begin position="35"/>
        <end position="111"/>
    </location>
</feature>
<organism evidence="4">
    <name type="scientific">marine metagenome</name>
    <dbReference type="NCBI Taxonomy" id="408172"/>
    <lineage>
        <taxon>unclassified sequences</taxon>
        <taxon>metagenomes</taxon>
        <taxon>ecological metagenomes</taxon>
    </lineage>
</organism>
<dbReference type="InterPro" id="IPR001296">
    <property type="entry name" value="Glyco_trans_1"/>
</dbReference>
<reference evidence="4" key="1">
    <citation type="submission" date="2018-05" db="EMBL/GenBank/DDBJ databases">
        <authorList>
            <person name="Lanie J.A."/>
            <person name="Ng W.-L."/>
            <person name="Kazmierczak K.M."/>
            <person name="Andrzejewski T.M."/>
            <person name="Davidsen T.M."/>
            <person name="Wayne K.J."/>
            <person name="Tettelin H."/>
            <person name="Glass J.I."/>
            <person name="Rusch D."/>
            <person name="Podicherti R."/>
            <person name="Tsui H.-C.T."/>
            <person name="Winkler M.E."/>
        </authorList>
    </citation>
    <scope>NUCLEOTIDE SEQUENCE</scope>
</reference>
<protein>
    <recommendedName>
        <fullName evidence="5">Glycosyl transferase family 1 domain-containing protein</fullName>
    </recommendedName>
</protein>
<dbReference type="SUPFAM" id="SSF53756">
    <property type="entry name" value="UDP-Glycosyltransferase/glycogen phosphorylase"/>
    <property type="match status" value="1"/>
</dbReference>
<feature type="non-terminal residue" evidence="4">
    <location>
        <position position="1"/>
    </location>
</feature>
<sequence>IERIGGIKLLRKYRKAYLVNEFIKNNKNIEGIISDHWKSLELIKTNKKKICLIHSKEINHNEGTSLNKRVLNILNNVDHVISNSEYTKNLAINCGVNSSKITVINPGVNPAKELNKKTIKEAENLLKNKSPRLITVSRLDKRKNHEKIIMTLRNLKQIYPNIIYTCVGDGDEEENLKQLVKELGLDEQVLFLKKISQDLKNTLVAKSNIFVMPSIFYKKSVEGFGIAFIEAAQYGIPSIGGKDGGAADAIEHQKDGLICDGNSLDEIYSSINDLLNNKKYLEYGKIAKENSTKFYWDKIIENYKKILN</sequence>
<proteinExistence type="predicted"/>